<gene>
    <name evidence="3" type="ORF">Taro_040429</name>
</gene>
<dbReference type="EMBL" id="NMUH01003906">
    <property type="protein sequence ID" value="MQM07588.1"/>
    <property type="molecule type" value="Genomic_DNA"/>
</dbReference>
<feature type="region of interest" description="Disordered" evidence="1">
    <location>
        <begin position="439"/>
        <end position="552"/>
    </location>
</feature>
<feature type="transmembrane region" description="Helical" evidence="2">
    <location>
        <begin position="176"/>
        <end position="197"/>
    </location>
</feature>
<keyword evidence="2" id="KW-0472">Membrane</keyword>
<evidence type="ECO:0000313" key="4">
    <source>
        <dbReference type="Proteomes" id="UP000652761"/>
    </source>
</evidence>
<keyword evidence="2" id="KW-1133">Transmembrane helix</keyword>
<comment type="caution">
    <text evidence="3">The sequence shown here is derived from an EMBL/GenBank/DDBJ whole genome shotgun (WGS) entry which is preliminary data.</text>
</comment>
<name>A0A843WLW1_COLES</name>
<sequence length="699" mass="78539">MCRVEHWMEMCHEGHETEGENNGVCHVGHLRYFLTHLAQQADGLALLGGFERLSTIGLLTSVRVSSVSEVLLTAMDGGEDFCSVNVPQVEAVVVVWELAWMPEQVQRKVQELLHARGRRRAQLEVAGSEEDESVDAWVEAYHDRWVIWYVGISEGDWAQSTHRFSACEHDKGLRRVLNVTALVVAFLLPLFWVVVCMRVACRTLGRHANINRVKAMPYPVAFSQGSLLRGFAERFDGLAVLLACSHRDDVVRSGGNAGSSCSSGRLAYGSQGDQNKLFVTFVSWYPRFFVSQARVFVVLGVCPRTMCTIEAYVVCPGHPHSCVELYVRLRERRQRAATCVCGFAVACSALVVGGTDTSRRTGPQLVLFLVPHSRELWPESLKLDLSSLTVRLRGSSCVVLSGLDTGVMNQYSIPMWWHRSFRLMLCLWYRLASENEEPTHKGAFTTSSPPPPSSHGAVPTPHEPPSLRHELQPPEKRGERPLHLGEERKGGKGKRRKKGHRPRLLASSPQNVTGWSVAIQTLSRRPPRLRPKHALPGDRDNPTDWAQSTHRFSAHERDKGLRRVLNVTALVVAFLLPMFWVVVCMRAACRTLGWHADINLLKATPYPIAFRAAVRSVRPEELAAGFCWAIRWLGGAFGVFSPRGKRREFVFFRKVGYWHHELVVFVVCPGGGTVVFVVLWWYLVEVGIEVELYSMEVML</sequence>
<organism evidence="3 4">
    <name type="scientific">Colocasia esculenta</name>
    <name type="common">Wild taro</name>
    <name type="synonym">Arum esculentum</name>
    <dbReference type="NCBI Taxonomy" id="4460"/>
    <lineage>
        <taxon>Eukaryota</taxon>
        <taxon>Viridiplantae</taxon>
        <taxon>Streptophyta</taxon>
        <taxon>Embryophyta</taxon>
        <taxon>Tracheophyta</taxon>
        <taxon>Spermatophyta</taxon>
        <taxon>Magnoliopsida</taxon>
        <taxon>Liliopsida</taxon>
        <taxon>Araceae</taxon>
        <taxon>Aroideae</taxon>
        <taxon>Colocasieae</taxon>
        <taxon>Colocasia</taxon>
    </lineage>
</organism>
<feature type="compositionally biased region" description="Basic and acidic residues" evidence="1">
    <location>
        <begin position="465"/>
        <end position="490"/>
    </location>
</feature>
<dbReference type="AlphaFoldDB" id="A0A843WLW1"/>
<feature type="transmembrane region" description="Helical" evidence="2">
    <location>
        <begin position="662"/>
        <end position="683"/>
    </location>
</feature>
<feature type="compositionally biased region" description="Polar residues" evidence="1">
    <location>
        <begin position="507"/>
        <end position="523"/>
    </location>
</feature>
<keyword evidence="4" id="KW-1185">Reference proteome</keyword>
<evidence type="ECO:0000256" key="2">
    <source>
        <dbReference type="SAM" id="Phobius"/>
    </source>
</evidence>
<evidence type="ECO:0000313" key="3">
    <source>
        <dbReference type="EMBL" id="MQM07588.1"/>
    </source>
</evidence>
<keyword evidence="2" id="KW-0812">Transmembrane</keyword>
<feature type="compositionally biased region" description="Basic residues" evidence="1">
    <location>
        <begin position="491"/>
        <end position="503"/>
    </location>
</feature>
<protein>
    <submittedName>
        <fullName evidence="3">Uncharacterized protein</fullName>
    </submittedName>
</protein>
<proteinExistence type="predicted"/>
<evidence type="ECO:0000256" key="1">
    <source>
        <dbReference type="SAM" id="MobiDB-lite"/>
    </source>
</evidence>
<reference evidence="3" key="1">
    <citation type="submission" date="2017-07" db="EMBL/GenBank/DDBJ databases">
        <title>Taro Niue Genome Assembly and Annotation.</title>
        <authorList>
            <person name="Atibalentja N."/>
            <person name="Keating K."/>
            <person name="Fields C.J."/>
        </authorList>
    </citation>
    <scope>NUCLEOTIDE SEQUENCE</scope>
    <source>
        <strain evidence="3">Niue_2</strain>
        <tissue evidence="3">Leaf</tissue>
    </source>
</reference>
<feature type="transmembrane region" description="Helical" evidence="2">
    <location>
        <begin position="564"/>
        <end position="583"/>
    </location>
</feature>
<accession>A0A843WLW1</accession>
<dbReference type="Proteomes" id="UP000652761">
    <property type="component" value="Unassembled WGS sequence"/>
</dbReference>